<dbReference type="OrthoDB" id="9799209at2"/>
<feature type="transmembrane region" description="Helical" evidence="8">
    <location>
        <begin position="740"/>
        <end position="759"/>
    </location>
</feature>
<evidence type="ECO:0000256" key="8">
    <source>
        <dbReference type="SAM" id="Phobius"/>
    </source>
</evidence>
<feature type="transmembrane region" description="Helical" evidence="8">
    <location>
        <begin position="854"/>
        <end position="874"/>
    </location>
</feature>
<feature type="domain" description="Mechanosensitive ion channel inner membrane" evidence="11">
    <location>
        <begin position="520"/>
        <end position="840"/>
    </location>
</feature>
<evidence type="ECO:0000313" key="15">
    <source>
        <dbReference type="EMBL" id="RDK92158.1"/>
    </source>
</evidence>
<feature type="chain" id="PRO_5016910605" evidence="9">
    <location>
        <begin position="48"/>
        <end position="1134"/>
    </location>
</feature>
<dbReference type="InterPro" id="IPR025692">
    <property type="entry name" value="MscS_IM_dom1"/>
</dbReference>
<dbReference type="InterPro" id="IPR006686">
    <property type="entry name" value="MscS_channel_CS"/>
</dbReference>
<dbReference type="Pfam" id="PF21088">
    <property type="entry name" value="MS_channel_1st"/>
    <property type="match status" value="1"/>
</dbReference>
<dbReference type="PANTHER" id="PTHR30347">
    <property type="entry name" value="POTASSIUM CHANNEL RELATED"/>
    <property type="match status" value="1"/>
</dbReference>
<dbReference type="Gene3D" id="1.10.287.1260">
    <property type="match status" value="1"/>
</dbReference>
<evidence type="ECO:0000256" key="4">
    <source>
        <dbReference type="ARBA" id="ARBA00022692"/>
    </source>
</evidence>
<evidence type="ECO:0000256" key="3">
    <source>
        <dbReference type="ARBA" id="ARBA00022475"/>
    </source>
</evidence>
<dbReference type="SUPFAM" id="SSF50182">
    <property type="entry name" value="Sm-like ribonucleoproteins"/>
    <property type="match status" value="1"/>
</dbReference>
<evidence type="ECO:0000256" key="5">
    <source>
        <dbReference type="ARBA" id="ARBA00022729"/>
    </source>
</evidence>
<keyword evidence="4 8" id="KW-0812">Transmembrane</keyword>
<dbReference type="GO" id="GO:0008381">
    <property type="term" value="F:mechanosensitive monoatomic ion channel activity"/>
    <property type="evidence" value="ECO:0007669"/>
    <property type="project" value="UniProtKB-ARBA"/>
</dbReference>
<reference evidence="15 16" key="1">
    <citation type="submission" date="2018-07" db="EMBL/GenBank/DDBJ databases">
        <title>Genomic Encyclopedia of Type Strains, Phase IV (KMG-IV): sequencing the most valuable type-strain genomes for metagenomic binning, comparative biology and taxonomic classification.</title>
        <authorList>
            <person name="Goeker M."/>
        </authorList>
    </citation>
    <scope>NUCLEOTIDE SEQUENCE [LARGE SCALE GENOMIC DNA]</scope>
    <source>
        <strain evidence="15 16">DSM 103736</strain>
    </source>
</reference>
<dbReference type="InterPro" id="IPR011066">
    <property type="entry name" value="MscS_channel_C_sf"/>
</dbReference>
<gene>
    <name evidence="15" type="ORF">C8D90_104318</name>
</gene>
<dbReference type="GO" id="GO:0005886">
    <property type="term" value="C:plasma membrane"/>
    <property type="evidence" value="ECO:0007669"/>
    <property type="project" value="UniProtKB-SubCell"/>
</dbReference>
<dbReference type="GO" id="GO:0009992">
    <property type="term" value="P:intracellular water homeostasis"/>
    <property type="evidence" value="ECO:0007669"/>
    <property type="project" value="TreeGrafter"/>
</dbReference>
<dbReference type="InterPro" id="IPR049142">
    <property type="entry name" value="MS_channel_1st"/>
</dbReference>
<dbReference type="Pfam" id="PF12794">
    <property type="entry name" value="MscS_TM"/>
    <property type="match status" value="1"/>
</dbReference>
<dbReference type="Pfam" id="PF00924">
    <property type="entry name" value="MS_channel_2nd"/>
    <property type="match status" value="1"/>
</dbReference>
<dbReference type="Gene3D" id="2.30.30.60">
    <property type="match status" value="1"/>
</dbReference>
<evidence type="ECO:0000256" key="7">
    <source>
        <dbReference type="ARBA" id="ARBA00023136"/>
    </source>
</evidence>
<name>A0A370QSC7_9GAMM</name>
<organism evidence="15 16">
    <name type="scientific">Enterobacillus tribolii</name>
    <dbReference type="NCBI Taxonomy" id="1487935"/>
    <lineage>
        <taxon>Bacteria</taxon>
        <taxon>Pseudomonadati</taxon>
        <taxon>Pseudomonadota</taxon>
        <taxon>Gammaproteobacteria</taxon>
        <taxon>Enterobacterales</taxon>
        <taxon>Hafniaceae</taxon>
        <taxon>Enterobacillus</taxon>
    </lineage>
</organism>
<dbReference type="Gene3D" id="3.30.70.100">
    <property type="match status" value="1"/>
</dbReference>
<evidence type="ECO:0000256" key="9">
    <source>
        <dbReference type="SAM" id="SignalP"/>
    </source>
</evidence>
<dbReference type="InterPro" id="IPR011014">
    <property type="entry name" value="MscS_channel_TM-2"/>
</dbReference>
<feature type="transmembrane region" description="Helical" evidence="8">
    <location>
        <begin position="811"/>
        <end position="834"/>
    </location>
</feature>
<comment type="subcellular location">
    <subcellularLocation>
        <location evidence="1">Cell membrane</location>
        <topology evidence="1">Multi-pass membrane protein</topology>
    </subcellularLocation>
</comment>
<sequence length="1134" mass="128246">MVRWLPFLTMRSLFMSDGLFFRRARTVLCLFFSAALFFTLATETATAAPQLNSDVPSRADVQSQLDLLNKQKVLTPQEKLSQRDLLRVLEFLDATERVKQESKQLEQQIRQAPVKQQQAIDGLEALRNGETDEQILASLQKLSLRQLEQRISDAMDAVQDDQLNLSAFNSQLIALQTQPERVQGTMLNAAQQIQQIRNQLSDPSTLRLTEQSMLNTQLALLNQTLDFQRHSLEANTALQDSLQKQRDYTTAHLAQLEHMLQLARRLASDKRLTISENTAKEVQETGTDVVDIQQDPLVKRELETNRELSKRLIEATEGLNELSQENFRVKNWLDRSLQSERNLKEQISVLKGSLLLSRILYQQQQSLPTEKLTLDVASRIADLRLEQFAVNEQRDALFKSNDEYIAGLLAESKEKSTEDITDALGQIIDARRDLLDQLNRQLGNQLAAAISLQINQKQLTNVNDYLQKTLTQQIFWVSSNRPINLTWFKELPGALKAQFSDMHFSVKTQDLVQGALKVLIVLLPLLLVLGVLRWRYRKIDESLQTLADEVGQLKRDTQLHTPKAIALTLLKVLPGASVILTLGFWMYRSDFSISAFLWELSWQFALFWVVIGLTYNMLAPGSVFERHFNISAAMCAHYRRQTRRLGLALLPLIFWSVLGEKAPLRLSTDVFGQIVIFFTLATLSVLVFPMCRDAWREKGAHTVRLVLVTALALAPVVLIVLTACGYFYTALRLAGRWIDSMYLLIVWNIIYYTALRGLSVAARRLAYRRALARRQSNAVVREGAEGNDVVEEPPLAMDQINEQSLRLTTMVLFLAFASILYWIWADLVTVIAYLDSVSLWNYSSTSGGSAVVQAVTLGNVLFALITAVVVYILMRNLPGLLEVVILSRLNMRQGSSYAITTVLTYVIMVIGVVIFFGSLGISWDKLQWLAAALSVGLGFGLQEIFGNFISGLIILFERPVRIGDTITIGNFSGSVSRIRIRATTITDFDRKEVIIPNKAFVTERLINWSLSDTVTRVLIKVGVAYGSDLEKVKQVLLQAAKENPRVMTDPEPMVFFLAFGASTLDHELRLYVRELRDRSYVVDELNRRIDQLCRENGINIAFNQLEVYLHDQQGNEVKEVSLTKKDADAGDCAP</sequence>
<dbReference type="AlphaFoldDB" id="A0A370QSC7"/>
<dbReference type="InterPro" id="IPR006685">
    <property type="entry name" value="MscS_channel_2nd"/>
</dbReference>
<feature type="transmembrane region" description="Helical" evidence="8">
    <location>
        <begin position="511"/>
        <end position="532"/>
    </location>
</feature>
<feature type="domain" description="Mechanosensitive ion channel transmembrane helices 2/3" evidence="14">
    <location>
        <begin position="901"/>
        <end position="942"/>
    </location>
</feature>
<dbReference type="InterPro" id="IPR049278">
    <property type="entry name" value="MS_channel_C"/>
</dbReference>
<dbReference type="Pfam" id="PF12795">
    <property type="entry name" value="MscS_porin"/>
    <property type="match status" value="1"/>
</dbReference>
<evidence type="ECO:0000259" key="13">
    <source>
        <dbReference type="Pfam" id="PF21082"/>
    </source>
</evidence>
<dbReference type="InterPro" id="IPR052702">
    <property type="entry name" value="MscS-like_channel"/>
</dbReference>
<feature type="domain" description="Mechanosensitive ion channel MscS porin" evidence="12">
    <location>
        <begin position="64"/>
        <end position="299"/>
    </location>
</feature>
<comment type="caution">
    <text evidence="15">The sequence shown here is derived from an EMBL/GenBank/DDBJ whole genome shotgun (WGS) entry which is preliminary data.</text>
</comment>
<dbReference type="PANTHER" id="PTHR30347:SF1">
    <property type="entry name" value="MECHANOSENSITIVE CHANNEL MSCK"/>
    <property type="match status" value="1"/>
</dbReference>
<evidence type="ECO:0000256" key="2">
    <source>
        <dbReference type="ARBA" id="ARBA00008017"/>
    </source>
</evidence>
<keyword evidence="5 9" id="KW-0732">Signal</keyword>
<feature type="transmembrane region" description="Helical" evidence="8">
    <location>
        <begin position="645"/>
        <end position="664"/>
    </location>
</feature>
<dbReference type="InterPro" id="IPR023408">
    <property type="entry name" value="MscS_beta-dom_sf"/>
</dbReference>
<feature type="transmembrane region" description="Helical" evidence="8">
    <location>
        <begin position="605"/>
        <end position="624"/>
    </location>
</feature>
<dbReference type="NCBIfam" id="NF008438">
    <property type="entry name" value="PRK11281.1"/>
    <property type="match status" value="1"/>
</dbReference>
<evidence type="ECO:0000259" key="12">
    <source>
        <dbReference type="Pfam" id="PF12795"/>
    </source>
</evidence>
<dbReference type="PROSITE" id="PS01246">
    <property type="entry name" value="UPF0003"/>
    <property type="match status" value="1"/>
</dbReference>
<evidence type="ECO:0000256" key="6">
    <source>
        <dbReference type="ARBA" id="ARBA00022989"/>
    </source>
</evidence>
<keyword evidence="16" id="KW-1185">Reference proteome</keyword>
<feature type="transmembrane region" description="Helical" evidence="8">
    <location>
        <begin position="928"/>
        <end position="956"/>
    </location>
</feature>
<dbReference type="FunFam" id="3.30.70.100:FF:000015">
    <property type="entry name" value="Potassium efflux system KefA"/>
    <property type="match status" value="1"/>
</dbReference>
<evidence type="ECO:0000259" key="11">
    <source>
        <dbReference type="Pfam" id="PF12794"/>
    </source>
</evidence>
<dbReference type="SUPFAM" id="SSF82861">
    <property type="entry name" value="Mechanosensitive channel protein MscS (YggB), transmembrane region"/>
    <property type="match status" value="1"/>
</dbReference>
<proteinExistence type="inferred from homology"/>
<dbReference type="Pfam" id="PF21082">
    <property type="entry name" value="MS_channel_3rd"/>
    <property type="match status" value="1"/>
</dbReference>
<feature type="transmembrane region" description="Helical" evidence="8">
    <location>
        <begin position="670"/>
        <end position="691"/>
    </location>
</feature>
<protein>
    <submittedName>
        <fullName evidence="15">Potassium efflux system protein</fullName>
    </submittedName>
</protein>
<dbReference type="SUPFAM" id="SSF82689">
    <property type="entry name" value="Mechanosensitive channel protein MscS (YggB), C-terminal domain"/>
    <property type="match status" value="1"/>
</dbReference>
<keyword evidence="3" id="KW-1003">Cell membrane</keyword>
<accession>A0A370QSC7</accession>
<dbReference type="InterPro" id="IPR010920">
    <property type="entry name" value="LSM_dom_sf"/>
</dbReference>
<keyword evidence="7 8" id="KW-0472">Membrane</keyword>
<dbReference type="Proteomes" id="UP000254848">
    <property type="component" value="Unassembled WGS sequence"/>
</dbReference>
<evidence type="ECO:0000256" key="1">
    <source>
        <dbReference type="ARBA" id="ARBA00004651"/>
    </source>
</evidence>
<keyword evidence="6 8" id="KW-1133">Transmembrane helix</keyword>
<feature type="transmembrane region" description="Helical" evidence="8">
    <location>
        <begin position="564"/>
        <end position="585"/>
    </location>
</feature>
<evidence type="ECO:0000313" key="16">
    <source>
        <dbReference type="Proteomes" id="UP000254848"/>
    </source>
</evidence>
<dbReference type="InterPro" id="IPR024393">
    <property type="entry name" value="MscS_porin"/>
</dbReference>
<dbReference type="FunFam" id="1.10.287.1260:FF:000002">
    <property type="entry name" value="Potassium efflux system KefA"/>
    <property type="match status" value="1"/>
</dbReference>
<feature type="signal peptide" evidence="9">
    <location>
        <begin position="1"/>
        <end position="47"/>
    </location>
</feature>
<feature type="domain" description="Mechanosensitive ion channel MscS" evidence="10">
    <location>
        <begin position="944"/>
        <end position="1009"/>
    </location>
</feature>
<comment type="similarity">
    <text evidence="2">Belongs to the MscS (TC 1.A.23) family.</text>
</comment>
<dbReference type="EMBL" id="QRAP01000004">
    <property type="protein sequence ID" value="RDK92158.1"/>
    <property type="molecule type" value="Genomic_DNA"/>
</dbReference>
<evidence type="ECO:0000259" key="10">
    <source>
        <dbReference type="Pfam" id="PF00924"/>
    </source>
</evidence>
<feature type="domain" description="Mechanosensitive ion channel MscS C-terminal" evidence="13">
    <location>
        <begin position="1019"/>
        <end position="1100"/>
    </location>
</feature>
<feature type="transmembrane region" description="Helical" evidence="8">
    <location>
        <begin position="703"/>
        <end position="728"/>
    </location>
</feature>
<evidence type="ECO:0000259" key="14">
    <source>
        <dbReference type="Pfam" id="PF21088"/>
    </source>
</evidence>
<dbReference type="FunFam" id="2.30.30.60:FF:000001">
    <property type="entry name" value="MscS Mechanosensitive ion channel"/>
    <property type="match status" value="1"/>
</dbReference>
<feature type="transmembrane region" description="Helical" evidence="8">
    <location>
        <begin position="895"/>
        <end position="916"/>
    </location>
</feature>